<feature type="transmembrane region" description="Helical" evidence="2">
    <location>
        <begin position="7"/>
        <end position="27"/>
    </location>
</feature>
<name>A0ABP0QQZ0_9DINO</name>
<feature type="region of interest" description="Disordered" evidence="1">
    <location>
        <begin position="959"/>
        <end position="979"/>
    </location>
</feature>
<dbReference type="InterPro" id="IPR029063">
    <property type="entry name" value="SAM-dependent_MTases_sf"/>
</dbReference>
<feature type="transmembrane region" description="Helical" evidence="2">
    <location>
        <begin position="316"/>
        <end position="341"/>
    </location>
</feature>
<dbReference type="Pfam" id="PF08242">
    <property type="entry name" value="Methyltransf_12"/>
    <property type="match status" value="1"/>
</dbReference>
<comment type="caution">
    <text evidence="4">The sequence shown here is derived from an EMBL/GenBank/DDBJ whole genome shotgun (WGS) entry which is preliminary data.</text>
</comment>
<gene>
    <name evidence="4" type="ORF">SCF082_LOCUS42777</name>
</gene>
<feature type="domain" description="Methyltransferase type 12" evidence="3">
    <location>
        <begin position="828"/>
        <end position="931"/>
    </location>
</feature>
<dbReference type="Proteomes" id="UP001642464">
    <property type="component" value="Unassembled WGS sequence"/>
</dbReference>
<feature type="transmembrane region" description="Helical" evidence="2">
    <location>
        <begin position="89"/>
        <end position="114"/>
    </location>
</feature>
<evidence type="ECO:0000256" key="1">
    <source>
        <dbReference type="SAM" id="MobiDB-lite"/>
    </source>
</evidence>
<evidence type="ECO:0000313" key="5">
    <source>
        <dbReference type="Proteomes" id="UP001642464"/>
    </source>
</evidence>
<dbReference type="InterPro" id="IPR013217">
    <property type="entry name" value="Methyltransf_12"/>
</dbReference>
<dbReference type="PANTHER" id="PTHR43861">
    <property type="entry name" value="TRANS-ACONITATE 2-METHYLTRANSFERASE-RELATED"/>
    <property type="match status" value="1"/>
</dbReference>
<keyword evidence="2" id="KW-0812">Transmembrane</keyword>
<evidence type="ECO:0000259" key="3">
    <source>
        <dbReference type="Pfam" id="PF08242"/>
    </source>
</evidence>
<dbReference type="Gene3D" id="3.40.50.150">
    <property type="entry name" value="Vaccinia Virus protein VP39"/>
    <property type="match status" value="1"/>
</dbReference>
<feature type="transmembrane region" description="Helical" evidence="2">
    <location>
        <begin position="361"/>
        <end position="382"/>
    </location>
</feature>
<dbReference type="SUPFAM" id="SSF53335">
    <property type="entry name" value="S-adenosyl-L-methionine-dependent methyltransferases"/>
    <property type="match status" value="1"/>
</dbReference>
<feature type="transmembrane region" description="Helical" evidence="2">
    <location>
        <begin position="134"/>
        <end position="155"/>
    </location>
</feature>
<proteinExistence type="predicted"/>
<sequence>LKAAGGAFALACPLLMFFWQNARYYAAAPPLWNATASNFETDPGVDSVIVACWCAMAFLFRTVVASMPKIPSSQAAVFAKGLHHRLGKVLAWVCWFGIVSIFSLPSILFAFSQSLPAHNSLPVSDFVLQWFNTLAPYLNVLIDMVLSAPVSAKYAAFTGIKADRLLMTFRLFAAWLLALLTTVVLDENCLSGWKWTWTVCQAGSPNHQNFNWEVFGEEILNTDADICASSDAWWSDGRCSRAIVGNLTPFLLKKLMVRATVQPLILLILWHCSKLDIARDDLQGRHLKLFGRWPKMTGSLVPLQQLSLLTTQVEMLIFWTPLVPLLSFAILAAALANLFMFDAGLWNFRVTLPTDEMNRGAAISTSYLRFALAAGSFFQLWYAFGTKLFGRYALLAVHVTIMGPWAKHFLPVDLARRHLWTEHQTASDVQVIEMELSLFEAQELQRRCATAGVATPLLELFDEVLAQGGDDGDFNLEIEADNRAEVAACAGDYFALFRHFALAEGLYERNTWGHARCLAEVLPSRPEEEQEQRRFEALEVALRVVLALEVPVDAWAERQLCQALFLLENLSSSSAENSLQRAFERANQTPLNFLEFLEPFIDVAAAPVEALARRCFLMTEVSWEDAKHSRGVRALLMRSQAFCHRHGESLIGHWRHCCHQELQTLQCLDGPSGSPLLAAASALASHCHFVGYCVPQGPPSADLSCKEAGAAWLLRALYEAPGCDPPGDLYEVAKKNRELETAIRRLSRSGEVNEELEIIKGLEHLRPGSSSQTVCADFYDATVYPPWHKGVECMGVLPVPIFEHLQRLCPGWAPSEAAMTRQGKRLLVAGCGSGHQVAVELKTYSDITELVAFDVSAQSVAVAQRKLKELLPEHMARVRFLVGDIMDLTLSHPLLSDGFDLVVCCGVLHHLPKPLEGLQRLASVLRPSGVIQLATYSALSHQTWQNGVQDWLRSKNLKPESALPVTPPGPRDARGGVEAGGAARRGLDAVALSRVLHLRRCVGLALPSP</sequence>
<feature type="transmembrane region" description="Helical" evidence="2">
    <location>
        <begin position="47"/>
        <end position="68"/>
    </location>
</feature>
<dbReference type="EMBL" id="CAXAMM010040029">
    <property type="protein sequence ID" value="CAK9090708.1"/>
    <property type="molecule type" value="Genomic_DNA"/>
</dbReference>
<keyword evidence="5" id="KW-1185">Reference proteome</keyword>
<dbReference type="CDD" id="cd02440">
    <property type="entry name" value="AdoMet_MTases"/>
    <property type="match status" value="1"/>
</dbReference>
<accession>A0ABP0QQZ0</accession>
<keyword evidence="2" id="KW-1133">Transmembrane helix</keyword>
<protein>
    <submittedName>
        <fullName evidence="4">Uncharacterized protein syc1184_c</fullName>
    </submittedName>
</protein>
<feature type="non-terminal residue" evidence="4">
    <location>
        <position position="1"/>
    </location>
</feature>
<evidence type="ECO:0000313" key="4">
    <source>
        <dbReference type="EMBL" id="CAK9090708.1"/>
    </source>
</evidence>
<evidence type="ECO:0000256" key="2">
    <source>
        <dbReference type="SAM" id="Phobius"/>
    </source>
</evidence>
<reference evidence="4 5" key="1">
    <citation type="submission" date="2024-02" db="EMBL/GenBank/DDBJ databases">
        <authorList>
            <person name="Chen Y."/>
            <person name="Shah S."/>
            <person name="Dougan E. K."/>
            <person name="Thang M."/>
            <person name="Chan C."/>
        </authorList>
    </citation>
    <scope>NUCLEOTIDE SEQUENCE [LARGE SCALE GENOMIC DNA]</scope>
</reference>
<keyword evidence="2" id="KW-0472">Membrane</keyword>
<feature type="transmembrane region" description="Helical" evidence="2">
    <location>
        <begin position="167"/>
        <end position="185"/>
    </location>
</feature>
<organism evidence="4 5">
    <name type="scientific">Durusdinium trenchii</name>
    <dbReference type="NCBI Taxonomy" id="1381693"/>
    <lineage>
        <taxon>Eukaryota</taxon>
        <taxon>Sar</taxon>
        <taxon>Alveolata</taxon>
        <taxon>Dinophyceae</taxon>
        <taxon>Suessiales</taxon>
        <taxon>Symbiodiniaceae</taxon>
        <taxon>Durusdinium</taxon>
    </lineage>
</organism>